<gene>
    <name evidence="2" type="ORF">Cri9333_1700</name>
</gene>
<dbReference type="Pfam" id="PF07963">
    <property type="entry name" value="N_methyl"/>
    <property type="match status" value="1"/>
</dbReference>
<evidence type="ECO:0000313" key="2">
    <source>
        <dbReference type="EMBL" id="AFZ12587.1"/>
    </source>
</evidence>
<keyword evidence="1" id="KW-0472">Membrane</keyword>
<protein>
    <recommendedName>
        <fullName evidence="4">Prepilin-type N-terminal cleavage/methylation domain-containing protein</fullName>
    </recommendedName>
</protein>
<evidence type="ECO:0000256" key="1">
    <source>
        <dbReference type="SAM" id="Phobius"/>
    </source>
</evidence>
<organism evidence="2 3">
    <name type="scientific">Crinalium epipsammum PCC 9333</name>
    <dbReference type="NCBI Taxonomy" id="1173022"/>
    <lineage>
        <taxon>Bacteria</taxon>
        <taxon>Bacillati</taxon>
        <taxon>Cyanobacteriota</taxon>
        <taxon>Cyanophyceae</taxon>
        <taxon>Gomontiellales</taxon>
        <taxon>Gomontiellaceae</taxon>
        <taxon>Crinalium</taxon>
    </lineage>
</organism>
<feature type="transmembrane region" description="Helical" evidence="1">
    <location>
        <begin position="18"/>
        <end position="42"/>
    </location>
</feature>
<evidence type="ECO:0008006" key="4">
    <source>
        <dbReference type="Google" id="ProtNLM"/>
    </source>
</evidence>
<name>K9VYL5_9CYAN</name>
<evidence type="ECO:0000313" key="3">
    <source>
        <dbReference type="Proteomes" id="UP000010472"/>
    </source>
</evidence>
<dbReference type="OrthoDB" id="572579at2"/>
<dbReference type="KEGG" id="cep:Cri9333_1700"/>
<dbReference type="STRING" id="1173022.Cri9333_1700"/>
<keyword evidence="1" id="KW-0812">Transmembrane</keyword>
<dbReference type="eggNOG" id="COG4967">
    <property type="taxonomic scope" value="Bacteria"/>
</dbReference>
<dbReference type="InterPro" id="IPR012902">
    <property type="entry name" value="N_methyl_site"/>
</dbReference>
<dbReference type="PROSITE" id="PS00409">
    <property type="entry name" value="PROKAR_NTER_METHYL"/>
    <property type="match status" value="1"/>
</dbReference>
<dbReference type="EMBL" id="CP003620">
    <property type="protein sequence ID" value="AFZ12587.1"/>
    <property type="molecule type" value="Genomic_DNA"/>
</dbReference>
<dbReference type="AlphaFoldDB" id="K9VYL5"/>
<keyword evidence="1" id="KW-1133">Transmembrane helix</keyword>
<keyword evidence="3" id="KW-1185">Reference proteome</keyword>
<dbReference type="RefSeq" id="WP_015202707.1">
    <property type="nucleotide sequence ID" value="NC_019753.1"/>
</dbReference>
<proteinExistence type="predicted"/>
<sequence length="230" mass="24920">MLKIHHRNKSAGFTLVEILAAILLLTFFLSVTMQAMVIAAMFKVKAKRYNVATAWIQEDLESVRNQASLLSQSLMSVSLSVAISTPSTTQIIVDKIGTLAVNDKIIIGDAGKIFTITAIAGTTITLDSSIGKNLVVNSQIIETTLCSATDKTKGFANELNNNLIPISTNNSTKSLASTTDQKYQITRTTTLKDAKVLEVLYKVTPQNKTTPVIATSFSEVIPDVSFYCPQ</sequence>
<accession>K9VYL5</accession>
<reference evidence="2 3" key="1">
    <citation type="submission" date="2012-06" db="EMBL/GenBank/DDBJ databases">
        <title>Finished chromosome of genome of Crinalium epipsammum PCC 9333.</title>
        <authorList>
            <consortium name="US DOE Joint Genome Institute"/>
            <person name="Gugger M."/>
            <person name="Coursin T."/>
            <person name="Rippka R."/>
            <person name="Tandeau De Marsac N."/>
            <person name="Huntemann M."/>
            <person name="Wei C.-L."/>
            <person name="Han J."/>
            <person name="Detter J.C."/>
            <person name="Han C."/>
            <person name="Tapia R."/>
            <person name="Davenport K."/>
            <person name="Daligault H."/>
            <person name="Erkkila T."/>
            <person name="Gu W."/>
            <person name="Munk A.C.C."/>
            <person name="Teshima H."/>
            <person name="Xu Y."/>
            <person name="Chain P."/>
            <person name="Chen A."/>
            <person name="Krypides N."/>
            <person name="Mavromatis K."/>
            <person name="Markowitz V."/>
            <person name="Szeto E."/>
            <person name="Ivanova N."/>
            <person name="Mikhailova N."/>
            <person name="Ovchinnikova G."/>
            <person name="Pagani I."/>
            <person name="Pati A."/>
            <person name="Goodwin L."/>
            <person name="Peters L."/>
            <person name="Pitluck S."/>
            <person name="Woyke T."/>
            <person name="Kerfeld C."/>
        </authorList>
    </citation>
    <scope>NUCLEOTIDE SEQUENCE [LARGE SCALE GENOMIC DNA]</scope>
    <source>
        <strain evidence="2 3">PCC 9333</strain>
    </source>
</reference>
<dbReference type="HOGENOM" id="CLU_1203181_0_0_3"/>
<dbReference type="Proteomes" id="UP000010472">
    <property type="component" value="Chromosome"/>
</dbReference>